<feature type="transmembrane region" description="Helical" evidence="1">
    <location>
        <begin position="164"/>
        <end position="182"/>
    </location>
</feature>
<dbReference type="EMBL" id="CP019729">
    <property type="protein sequence ID" value="AQS54421.1"/>
    <property type="molecule type" value="Genomic_DNA"/>
</dbReference>
<keyword evidence="1" id="KW-0472">Membrane</keyword>
<organism evidence="2 3">
    <name type="scientific">Jeotgalibaca dankookensis</name>
    <dbReference type="NCBI Taxonomy" id="708126"/>
    <lineage>
        <taxon>Bacteria</taxon>
        <taxon>Bacillati</taxon>
        <taxon>Bacillota</taxon>
        <taxon>Bacilli</taxon>
        <taxon>Lactobacillales</taxon>
        <taxon>Carnobacteriaceae</taxon>
        <taxon>Jeotgalibaca</taxon>
    </lineage>
</organism>
<proteinExistence type="predicted"/>
<dbReference type="AlphaFoldDB" id="A0A1S6IS88"/>
<protein>
    <recommendedName>
        <fullName evidence="4">ABC transporter permease protein NatB</fullName>
    </recommendedName>
</protein>
<evidence type="ECO:0000313" key="2">
    <source>
        <dbReference type="EMBL" id="AQS54421.1"/>
    </source>
</evidence>
<dbReference type="Proteomes" id="UP000188993">
    <property type="component" value="Plasmid unnamed"/>
</dbReference>
<accession>A0A1S6IS88</accession>
<dbReference type="KEGG" id="jda:BW727_200018"/>
<evidence type="ECO:0000313" key="3">
    <source>
        <dbReference type="Proteomes" id="UP000188993"/>
    </source>
</evidence>
<reference evidence="2 3" key="1">
    <citation type="journal article" date="2014" name="Int. J. Syst. Evol. Microbiol.">
        <title>Jeotgalibaca dankookensis gen. nov., sp. nov., a member of the family Carnobacteriaceae, isolated from seujeot (Korean traditional food).</title>
        <authorList>
            <person name="Lee D.G."/>
            <person name="Trujillo M.E."/>
            <person name="Kang H."/>
            <person name="Ahn T.Y."/>
        </authorList>
    </citation>
    <scope>NUCLEOTIDE SEQUENCE [LARGE SCALE GENOMIC DNA]</scope>
    <source>
        <strain evidence="2 3">EX-07</strain>
        <plasmid evidence="3">Plasmid</plasmid>
    </source>
</reference>
<gene>
    <name evidence="2" type="ORF">BW727_200018</name>
</gene>
<name>A0A1S6IS88_9LACT</name>
<feature type="transmembrane region" description="Helical" evidence="1">
    <location>
        <begin position="272"/>
        <end position="300"/>
    </location>
</feature>
<sequence>MKLWTFEWLKIYRDRTTIIIFSLILLLFSVPFIIGIQPNSDIELTLLEQNYEIGEEAIADLADEPAATQAVENIKERNTYLKGMIDNLKVGNQKEALINERNLERLNLQSIADGSFSRSSLQEQTKIVRVLEFLVASHIPKKESDPREMGAINYIEMIFSTPNFVIILLLLLAVYIAYFLTLDSRTKTSEVYQAAPYSLFHIYFQKVTALGISIIINIGAIILIVGGILAIKNGVGYTAYPIAILAGEEVVIISTVAYLFQNILFLASWLLYLLLVGLFVSLFTSNLILNVFVLLLPLLLNQYNVLNSAVSDQLKPYLISNYADVSRIIYGGSDYLPLPSADLTVARGITLLTAISLSIFIATIIIIRNKNKFNRL</sequence>
<evidence type="ECO:0008006" key="4">
    <source>
        <dbReference type="Google" id="ProtNLM"/>
    </source>
</evidence>
<keyword evidence="1" id="KW-1133">Transmembrane helix</keyword>
<dbReference type="OrthoDB" id="2200308at2"/>
<geneLocation type="plasmid" evidence="3"/>
<keyword evidence="2" id="KW-0614">Plasmid</keyword>
<feature type="transmembrane region" description="Helical" evidence="1">
    <location>
        <begin position="16"/>
        <end position="36"/>
    </location>
</feature>
<keyword evidence="3" id="KW-1185">Reference proteome</keyword>
<keyword evidence="1" id="KW-0812">Transmembrane</keyword>
<feature type="transmembrane region" description="Helical" evidence="1">
    <location>
        <begin position="203"/>
        <end position="231"/>
    </location>
</feature>
<dbReference type="RefSeq" id="WP_062471981.1">
    <property type="nucleotide sequence ID" value="NZ_BBYN01000034.1"/>
</dbReference>
<feature type="transmembrane region" description="Helical" evidence="1">
    <location>
        <begin position="345"/>
        <end position="367"/>
    </location>
</feature>
<evidence type="ECO:0000256" key="1">
    <source>
        <dbReference type="SAM" id="Phobius"/>
    </source>
</evidence>